<dbReference type="Proteomes" id="UP001210925">
    <property type="component" value="Unassembled WGS sequence"/>
</dbReference>
<sequence length="174" mass="19710">MPTVKKQWEFGDDEMADTPSIQQGFCMKKEADLRLRACRIIERVGKKLGMPQDQINMGKILLHRFYMRYSLQQGEYHEVAATILFIASKLGSGAISIKIEKIILYCAKDAKKDGPVDMNENNKVTVRYSPEMIAYAAIYAACESSGEELKTPHGTLWWQAKRLDESCLKGAIKD</sequence>
<dbReference type="InterPro" id="IPR036915">
    <property type="entry name" value="Cyclin-like_sf"/>
</dbReference>
<comment type="caution">
    <text evidence="2">The sequence shown here is derived from an EMBL/GenBank/DDBJ whole genome shotgun (WGS) entry which is preliminary data.</text>
</comment>
<dbReference type="InterPro" id="IPR043198">
    <property type="entry name" value="Cyclin/Ssn8"/>
</dbReference>
<keyword evidence="3" id="KW-1185">Reference proteome</keyword>
<dbReference type="EMBL" id="JADGKB010000087">
    <property type="protein sequence ID" value="KAJ3254364.1"/>
    <property type="molecule type" value="Genomic_DNA"/>
</dbReference>
<evidence type="ECO:0000259" key="1">
    <source>
        <dbReference type="Pfam" id="PF00134"/>
    </source>
</evidence>
<evidence type="ECO:0000313" key="3">
    <source>
        <dbReference type="Proteomes" id="UP001210925"/>
    </source>
</evidence>
<accession>A0AAD5UCS8</accession>
<protein>
    <recommendedName>
        <fullName evidence="1">Cyclin N-terminal domain-containing protein</fullName>
    </recommendedName>
</protein>
<dbReference type="GO" id="GO:0006357">
    <property type="term" value="P:regulation of transcription by RNA polymerase II"/>
    <property type="evidence" value="ECO:0007669"/>
    <property type="project" value="InterPro"/>
</dbReference>
<name>A0AAD5UCS8_9FUNG</name>
<dbReference type="SUPFAM" id="SSF47954">
    <property type="entry name" value="Cyclin-like"/>
    <property type="match status" value="2"/>
</dbReference>
<dbReference type="AlphaFoldDB" id="A0AAD5UCS8"/>
<dbReference type="Pfam" id="PF00134">
    <property type="entry name" value="Cyclin_N"/>
    <property type="match status" value="1"/>
</dbReference>
<organism evidence="2 3">
    <name type="scientific">Boothiomyces macroporosus</name>
    <dbReference type="NCBI Taxonomy" id="261099"/>
    <lineage>
        <taxon>Eukaryota</taxon>
        <taxon>Fungi</taxon>
        <taxon>Fungi incertae sedis</taxon>
        <taxon>Chytridiomycota</taxon>
        <taxon>Chytridiomycota incertae sedis</taxon>
        <taxon>Chytridiomycetes</taxon>
        <taxon>Rhizophydiales</taxon>
        <taxon>Terramycetaceae</taxon>
        <taxon>Boothiomyces</taxon>
    </lineage>
</organism>
<proteinExistence type="predicted"/>
<dbReference type="InterPro" id="IPR006671">
    <property type="entry name" value="Cyclin_N"/>
</dbReference>
<gene>
    <name evidence="2" type="ORF">HK103_007246</name>
</gene>
<reference evidence="2" key="1">
    <citation type="submission" date="2020-05" db="EMBL/GenBank/DDBJ databases">
        <title>Phylogenomic resolution of chytrid fungi.</title>
        <authorList>
            <person name="Stajich J.E."/>
            <person name="Amses K."/>
            <person name="Simmons R."/>
            <person name="Seto K."/>
            <person name="Myers J."/>
            <person name="Bonds A."/>
            <person name="Quandt C.A."/>
            <person name="Barry K."/>
            <person name="Liu P."/>
            <person name="Grigoriev I."/>
            <person name="Longcore J.E."/>
            <person name="James T.Y."/>
        </authorList>
    </citation>
    <scope>NUCLEOTIDE SEQUENCE</scope>
    <source>
        <strain evidence="2">PLAUS21</strain>
    </source>
</reference>
<dbReference type="GO" id="GO:0016538">
    <property type="term" value="F:cyclin-dependent protein serine/threonine kinase regulator activity"/>
    <property type="evidence" value="ECO:0007669"/>
    <property type="project" value="InterPro"/>
</dbReference>
<dbReference type="PANTHER" id="PTHR10026">
    <property type="entry name" value="CYCLIN"/>
    <property type="match status" value="1"/>
</dbReference>
<evidence type="ECO:0000313" key="2">
    <source>
        <dbReference type="EMBL" id="KAJ3254364.1"/>
    </source>
</evidence>
<feature type="domain" description="Cyclin N-terminal" evidence="1">
    <location>
        <begin position="30"/>
        <end position="117"/>
    </location>
</feature>
<dbReference type="Gene3D" id="1.10.472.10">
    <property type="entry name" value="Cyclin-like"/>
    <property type="match status" value="2"/>
</dbReference>